<dbReference type="InterPro" id="IPR006175">
    <property type="entry name" value="YjgF/YER057c/UK114"/>
</dbReference>
<comment type="similarity">
    <text evidence="1">Belongs to the RutC family.</text>
</comment>
<dbReference type="Gene3D" id="3.30.1330.40">
    <property type="entry name" value="RutC-like"/>
    <property type="match status" value="1"/>
</dbReference>
<evidence type="ECO:0000256" key="1">
    <source>
        <dbReference type="ARBA" id="ARBA00010552"/>
    </source>
</evidence>
<dbReference type="RefSeq" id="WP_045884851.1">
    <property type="nucleotide sequence ID" value="NZ_CP011110.1"/>
</dbReference>
<dbReference type="Pfam" id="PF01042">
    <property type="entry name" value="Ribonuc_L-PSP"/>
    <property type="match status" value="1"/>
</dbReference>
<name>A0A0D5Y4D0_9PSED</name>
<proteinExistence type="inferred from homology"/>
<dbReference type="PANTHER" id="PTHR11803:SF58">
    <property type="entry name" value="PROTEIN HMF1-RELATED"/>
    <property type="match status" value="1"/>
</dbReference>
<sequence length="149" mass="16186">MHKSVFNPPSVFNSTQYGFSQAVEVHGGRRLLLSGQVGVDEREVCVGPGLREQTEQSFDNIARVLAAAGGDLSHVVMLRIYIAEAARDQQEQISQVLLQRFPQQPPASSWIIVSGLSLPEWLIEIEAEAVLPQLHQAGKAALFEAAAGL</sequence>
<evidence type="ECO:0000313" key="2">
    <source>
        <dbReference type="EMBL" id="AKA25862.1"/>
    </source>
</evidence>
<dbReference type="PANTHER" id="PTHR11803">
    <property type="entry name" value="2-IMINOBUTANOATE/2-IMINOPROPANOATE DEAMINASE RIDA"/>
    <property type="match status" value="1"/>
</dbReference>
<dbReference type="EMBL" id="CP011110">
    <property type="protein sequence ID" value="AKA25862.1"/>
    <property type="molecule type" value="Genomic_DNA"/>
</dbReference>
<reference evidence="2 3" key="1">
    <citation type="journal article" date="2015" name="Mol. Plant Microbe Interact.">
        <title>Comparative Genomic Analysis of Pseudomonas chlororaphis PCL1606 Reveals New Insight into Antifungal Compounds Involved in Biocontrol.</title>
        <authorList>
            <person name="Calderon C.E."/>
            <person name="Ramos C."/>
            <person name="de Vicente A."/>
            <person name="Cazorla F.M."/>
        </authorList>
    </citation>
    <scope>NUCLEOTIDE SEQUENCE [LARGE SCALE GENOMIC DNA]</scope>
    <source>
        <strain evidence="2 3">PCL1606</strain>
    </source>
</reference>
<dbReference type="GO" id="GO:0005829">
    <property type="term" value="C:cytosol"/>
    <property type="evidence" value="ECO:0007669"/>
    <property type="project" value="TreeGrafter"/>
</dbReference>
<dbReference type="PATRIC" id="fig|587753.10.peg.4412"/>
<dbReference type="InterPro" id="IPR035959">
    <property type="entry name" value="RutC-like_sf"/>
</dbReference>
<protein>
    <submittedName>
        <fullName evidence="2">Endoribonuclease L-PSP</fullName>
    </submittedName>
</protein>
<dbReference type="SUPFAM" id="SSF55298">
    <property type="entry name" value="YjgF-like"/>
    <property type="match status" value="1"/>
</dbReference>
<organism evidence="2 3">
    <name type="scientific">Pseudomonas chlororaphis</name>
    <dbReference type="NCBI Taxonomy" id="587753"/>
    <lineage>
        <taxon>Bacteria</taxon>
        <taxon>Pseudomonadati</taxon>
        <taxon>Pseudomonadota</taxon>
        <taxon>Gammaproteobacteria</taxon>
        <taxon>Pseudomonadales</taxon>
        <taxon>Pseudomonadaceae</taxon>
        <taxon>Pseudomonas</taxon>
    </lineage>
</organism>
<dbReference type="KEGG" id="pcz:PCL1606_44150"/>
<dbReference type="Proteomes" id="UP000032748">
    <property type="component" value="Chromosome"/>
</dbReference>
<accession>A0A0D5Y4D0</accession>
<dbReference type="AlphaFoldDB" id="A0A0D5Y4D0"/>
<gene>
    <name evidence="2" type="ORF">PCL1606_44150</name>
</gene>
<dbReference type="OrthoDB" id="9803101at2"/>
<dbReference type="GO" id="GO:0019239">
    <property type="term" value="F:deaminase activity"/>
    <property type="evidence" value="ECO:0007669"/>
    <property type="project" value="TreeGrafter"/>
</dbReference>
<evidence type="ECO:0000313" key="3">
    <source>
        <dbReference type="Proteomes" id="UP000032748"/>
    </source>
</evidence>